<dbReference type="GeneID" id="35446717"/>
<dbReference type="Proteomes" id="UP000242254">
    <property type="component" value="Unassembled WGS sequence"/>
</dbReference>
<evidence type="ECO:0000313" key="1">
    <source>
        <dbReference type="EMBL" id="PHZ08110.1"/>
    </source>
</evidence>
<keyword evidence="2" id="KW-1185">Reference proteome</keyword>
<dbReference type="EMBL" id="KZ303868">
    <property type="protein sequence ID" value="PHZ08110.1"/>
    <property type="molecule type" value="Genomic_DNA"/>
</dbReference>
<evidence type="ECO:0000313" key="2">
    <source>
        <dbReference type="Proteomes" id="UP000242254"/>
    </source>
</evidence>
<organism evidence="1 2">
    <name type="scientific">Rhizopus microsporus ATCC 52813</name>
    <dbReference type="NCBI Taxonomy" id="1340429"/>
    <lineage>
        <taxon>Eukaryota</taxon>
        <taxon>Fungi</taxon>
        <taxon>Fungi incertae sedis</taxon>
        <taxon>Mucoromycota</taxon>
        <taxon>Mucoromycotina</taxon>
        <taxon>Mucoromycetes</taxon>
        <taxon>Mucorales</taxon>
        <taxon>Mucorineae</taxon>
        <taxon>Rhizopodaceae</taxon>
        <taxon>Rhizopus</taxon>
    </lineage>
</organism>
<gene>
    <name evidence="1" type="ORF">RHIMIDRAFT_81152</name>
</gene>
<sequence>MQRTLALKLYINTAGYAACMKNIYLDTLQSSSGMFNVDTEETPFLKYKLLKYVIQNYTAIKSDKCAGRSLATKEKRIETLKELHVELFGENNSFENVVLNKKTVLKKRKRKRNDEEKSIYCKRIRGSLATRNIRPDYAIDVYNNRNFAFSDGVGEIKLSTVAKSGQQIDFYRTAIFSKERLGKYSLETSIGIQTIGKISLIRLCVVINLYIDTTVSFFGMNLYF</sequence>
<reference evidence="1 2" key="1">
    <citation type="journal article" date="2016" name="Proc. Natl. Acad. Sci. U.S.A.">
        <title>Lipid metabolic changes in an early divergent fungus govern the establishment of a mutualistic symbiosis with endobacteria.</title>
        <authorList>
            <person name="Lastovetsky O.A."/>
            <person name="Gaspar M.L."/>
            <person name="Mondo S.J."/>
            <person name="LaButti K.M."/>
            <person name="Sandor L."/>
            <person name="Grigoriev I.V."/>
            <person name="Henry S.A."/>
            <person name="Pawlowska T.E."/>
        </authorList>
    </citation>
    <scope>NUCLEOTIDE SEQUENCE [LARGE SCALE GENOMIC DNA]</scope>
    <source>
        <strain evidence="1 2">ATCC 52813</strain>
    </source>
</reference>
<proteinExistence type="predicted"/>
<name>A0A2G4SH59_RHIZD</name>
<accession>A0A2G4SH59</accession>
<dbReference type="RefSeq" id="XP_023461818.1">
    <property type="nucleotide sequence ID" value="XM_023615729.1"/>
</dbReference>
<protein>
    <submittedName>
        <fullName evidence="1">Uncharacterized protein</fullName>
    </submittedName>
</protein>
<dbReference type="AlphaFoldDB" id="A0A2G4SH59"/>